<dbReference type="RefSeq" id="WP_231318772.1">
    <property type="nucleotide sequence ID" value="NZ_CP088156.1"/>
</dbReference>
<evidence type="ECO:0000313" key="4">
    <source>
        <dbReference type="Proteomes" id="UP001431010"/>
    </source>
</evidence>
<dbReference type="InterPro" id="IPR051803">
    <property type="entry name" value="TA_system_RelE-like_toxin"/>
</dbReference>
<name>A0ABY3R6K7_9BRAD</name>
<comment type="similarity">
    <text evidence="1">Belongs to the RelE toxin family.</text>
</comment>
<dbReference type="EMBL" id="CP088156">
    <property type="protein sequence ID" value="UFZ02965.1"/>
    <property type="molecule type" value="Genomic_DNA"/>
</dbReference>
<dbReference type="PANTHER" id="PTHR33755">
    <property type="entry name" value="TOXIN PARE1-RELATED"/>
    <property type="match status" value="1"/>
</dbReference>
<organism evidence="3 4">
    <name type="scientific">Bradyrhizobium ontarionense</name>
    <dbReference type="NCBI Taxonomy" id="2898149"/>
    <lineage>
        <taxon>Bacteria</taxon>
        <taxon>Pseudomonadati</taxon>
        <taxon>Pseudomonadota</taxon>
        <taxon>Alphaproteobacteria</taxon>
        <taxon>Hyphomicrobiales</taxon>
        <taxon>Nitrobacteraceae</taxon>
        <taxon>Bradyrhizobium</taxon>
    </lineage>
</organism>
<keyword evidence="2" id="KW-1277">Toxin-antitoxin system</keyword>
<evidence type="ECO:0000313" key="3">
    <source>
        <dbReference type="EMBL" id="UFZ02965.1"/>
    </source>
</evidence>
<protein>
    <submittedName>
        <fullName evidence="3">Type II toxin-antitoxin system RelE/ParE family toxin</fullName>
    </submittedName>
</protein>
<gene>
    <name evidence="3" type="ORF">LQG66_27465</name>
</gene>
<evidence type="ECO:0000256" key="1">
    <source>
        <dbReference type="ARBA" id="ARBA00006226"/>
    </source>
</evidence>
<keyword evidence="4" id="KW-1185">Reference proteome</keyword>
<dbReference type="InterPro" id="IPR007712">
    <property type="entry name" value="RelE/ParE_toxin"/>
</dbReference>
<reference evidence="3" key="1">
    <citation type="journal article" date="2024" name="Antonie Van Leeuwenhoek">
        <title>Bradyrhizobium ontarionense sp. nov., a novel bacterial symbiont isolated from Aeschynomene indica (Indian jointvetch), harbours photosynthesis, nitrogen fixation and nitrous oxide (N2O) reductase genes.</title>
        <authorList>
            <person name="Bromfield E.S.P."/>
            <person name="Cloutier S."/>
        </authorList>
    </citation>
    <scope>NUCLEOTIDE SEQUENCE</scope>
    <source>
        <strain evidence="3">A19</strain>
    </source>
</reference>
<evidence type="ECO:0000256" key="2">
    <source>
        <dbReference type="ARBA" id="ARBA00022649"/>
    </source>
</evidence>
<dbReference type="InterPro" id="IPR035093">
    <property type="entry name" value="RelE/ParE_toxin_dom_sf"/>
</dbReference>
<sequence length="98" mass="11456">MPRVFFTAAARSDLEDDLAWYEAQAPEIVPRFREALRVAVSRLGENPKQFPSSSHRTRRAPLRHFPYLLIFRETRAAVYVVAVFHTSRDPKVWQNRTS</sequence>
<dbReference type="Gene3D" id="3.30.2310.20">
    <property type="entry name" value="RelE-like"/>
    <property type="match status" value="1"/>
</dbReference>
<dbReference type="Pfam" id="PF05016">
    <property type="entry name" value="ParE_toxin"/>
    <property type="match status" value="1"/>
</dbReference>
<proteinExistence type="inferred from homology"/>
<dbReference type="PANTHER" id="PTHR33755:SF8">
    <property type="entry name" value="TOXIN PARE2"/>
    <property type="match status" value="1"/>
</dbReference>
<accession>A0ABY3R6K7</accession>
<dbReference type="Proteomes" id="UP001431010">
    <property type="component" value="Chromosome"/>
</dbReference>